<dbReference type="EMBL" id="KL142374">
    <property type="protein sequence ID" value="KDR78947.1"/>
    <property type="molecule type" value="Genomic_DNA"/>
</dbReference>
<reference evidence="4" key="1">
    <citation type="journal article" date="2014" name="Proc. Natl. Acad. Sci. U.S.A.">
        <title>Extensive sampling of basidiomycete genomes demonstrates inadequacy of the white-rot/brown-rot paradigm for wood decay fungi.</title>
        <authorList>
            <person name="Riley R."/>
            <person name="Salamov A.A."/>
            <person name="Brown D.W."/>
            <person name="Nagy L.G."/>
            <person name="Floudas D."/>
            <person name="Held B.W."/>
            <person name="Levasseur A."/>
            <person name="Lombard V."/>
            <person name="Morin E."/>
            <person name="Otillar R."/>
            <person name="Lindquist E.A."/>
            <person name="Sun H."/>
            <person name="LaButti K.M."/>
            <person name="Schmutz J."/>
            <person name="Jabbour D."/>
            <person name="Luo H."/>
            <person name="Baker S.E."/>
            <person name="Pisabarro A.G."/>
            <person name="Walton J.D."/>
            <person name="Blanchette R.A."/>
            <person name="Henrissat B."/>
            <person name="Martin F."/>
            <person name="Cullen D."/>
            <person name="Hibbett D.S."/>
            <person name="Grigoriev I.V."/>
        </authorList>
    </citation>
    <scope>NUCLEOTIDE SEQUENCE [LARGE SCALE GENOMIC DNA]</scope>
    <source>
        <strain evidence="4">CBS 339.88</strain>
    </source>
</reference>
<dbReference type="HOGENOM" id="CLU_1911653_0_0_1"/>
<evidence type="ECO:0000256" key="2">
    <source>
        <dbReference type="SAM" id="MobiDB-lite"/>
    </source>
</evidence>
<keyword evidence="4" id="KW-1185">Reference proteome</keyword>
<sequence length="147" mass="16804">LGHLAKQAVERRNENGHSTGGSRQKADLGVPTKWSFGDLTYFNQVLVQYEADLEQLTAYRENETQMLRELQSNILKSGTRKEEIARFNKAKHDKEFAKMLKARTLGPELTETQTHLRKSIRVCPTFSSTYHLSNECFVGNSRSRAET</sequence>
<evidence type="ECO:0000313" key="4">
    <source>
        <dbReference type="Proteomes" id="UP000027222"/>
    </source>
</evidence>
<organism evidence="3 4">
    <name type="scientific">Galerina marginata (strain CBS 339.88)</name>
    <dbReference type="NCBI Taxonomy" id="685588"/>
    <lineage>
        <taxon>Eukaryota</taxon>
        <taxon>Fungi</taxon>
        <taxon>Dikarya</taxon>
        <taxon>Basidiomycota</taxon>
        <taxon>Agaricomycotina</taxon>
        <taxon>Agaricomycetes</taxon>
        <taxon>Agaricomycetidae</taxon>
        <taxon>Agaricales</taxon>
        <taxon>Agaricineae</taxon>
        <taxon>Strophariaceae</taxon>
        <taxon>Galerina</taxon>
    </lineage>
</organism>
<protein>
    <submittedName>
        <fullName evidence="3">Uncharacterized protein</fullName>
    </submittedName>
</protein>
<dbReference type="Proteomes" id="UP000027222">
    <property type="component" value="Unassembled WGS sequence"/>
</dbReference>
<evidence type="ECO:0000313" key="3">
    <source>
        <dbReference type="EMBL" id="KDR78947.1"/>
    </source>
</evidence>
<dbReference type="AlphaFoldDB" id="A0A067T9E4"/>
<gene>
    <name evidence="3" type="ORF">GALMADRAFT_64299</name>
</gene>
<accession>A0A067T9E4</accession>
<proteinExistence type="predicted"/>
<dbReference type="OrthoDB" id="248320at2759"/>
<feature type="coiled-coil region" evidence="1">
    <location>
        <begin position="46"/>
        <end position="73"/>
    </location>
</feature>
<feature type="region of interest" description="Disordered" evidence="2">
    <location>
        <begin position="1"/>
        <end position="27"/>
    </location>
</feature>
<evidence type="ECO:0000256" key="1">
    <source>
        <dbReference type="SAM" id="Coils"/>
    </source>
</evidence>
<keyword evidence="1" id="KW-0175">Coiled coil</keyword>
<dbReference type="STRING" id="685588.A0A067T9E4"/>
<feature type="non-terminal residue" evidence="3">
    <location>
        <position position="1"/>
    </location>
</feature>
<name>A0A067T9E4_GALM3</name>